<evidence type="ECO:0000313" key="3">
    <source>
        <dbReference type="Proteomes" id="UP000221860"/>
    </source>
</evidence>
<sequence>MTHDAIIIGGGPGGASTAIGLARAGRRVALIERAAFPRRKVCGEFISSASRPVLDALGVGEDWDAAAGPEIRRLALFMGARVVTAPMPASGGAGRGLGRDVLDGLLLDQARHCGVEVLQPCRATGFERHAAGHEVTIETTQGSTTLAAPILVAAHGSWDRGPLPTQAPKSHAPRDLLGFKAHFLESGLDPELMPLLSFPGGYGGMVRVDGGRVSISCCIRRDVLKGLRQRGETAGDALEAHLARSCRGVREALDGARREGPWLAAGPIRPALRPCYADGVFRVGNLAGEAHPVIAEGISMAIQSGWLLSRALDGCDPSMAEARDRAGARYQAAWRRQFSTRIRAANAFAHLAMRPARFAGLGGLIAAMPGTLTLGARLSGKVKPVC</sequence>
<feature type="domain" description="FAD-binding" evidence="1">
    <location>
        <begin position="4"/>
        <end position="158"/>
    </location>
</feature>
<dbReference type="RefSeq" id="WP_099276750.1">
    <property type="nucleotide sequence ID" value="NZ_KZ304958.1"/>
</dbReference>
<dbReference type="SUPFAM" id="SSF51905">
    <property type="entry name" value="FAD/NAD(P)-binding domain"/>
    <property type="match status" value="1"/>
</dbReference>
<accession>A0A2G1MFY2</accession>
<evidence type="ECO:0000313" key="2">
    <source>
        <dbReference type="EMBL" id="PHP27641.1"/>
    </source>
</evidence>
<dbReference type="PANTHER" id="PTHR42685">
    <property type="entry name" value="GERANYLGERANYL DIPHOSPHATE REDUCTASE"/>
    <property type="match status" value="1"/>
</dbReference>
<dbReference type="EMBL" id="NQWH01000012">
    <property type="protein sequence ID" value="PHP27641.1"/>
    <property type="molecule type" value="Genomic_DNA"/>
</dbReference>
<keyword evidence="2" id="KW-0560">Oxidoreductase</keyword>
<keyword evidence="3" id="KW-1185">Reference proteome</keyword>
<dbReference type="Pfam" id="PF01494">
    <property type="entry name" value="FAD_binding_3"/>
    <property type="match status" value="1"/>
</dbReference>
<dbReference type="PRINTS" id="PR00420">
    <property type="entry name" value="RNGMNOXGNASE"/>
</dbReference>
<dbReference type="Proteomes" id="UP000221860">
    <property type="component" value="Unassembled WGS sequence"/>
</dbReference>
<dbReference type="GO" id="GO:0004497">
    <property type="term" value="F:monooxygenase activity"/>
    <property type="evidence" value="ECO:0007669"/>
    <property type="project" value="UniProtKB-KW"/>
</dbReference>
<dbReference type="GO" id="GO:0071949">
    <property type="term" value="F:FAD binding"/>
    <property type="evidence" value="ECO:0007669"/>
    <property type="project" value="InterPro"/>
</dbReference>
<dbReference type="InterPro" id="IPR036188">
    <property type="entry name" value="FAD/NAD-bd_sf"/>
</dbReference>
<dbReference type="InterPro" id="IPR050407">
    <property type="entry name" value="Geranylgeranyl_reductase"/>
</dbReference>
<keyword evidence="2" id="KW-0503">Monooxygenase</keyword>
<gene>
    <name evidence="2" type="ORF">CJ301_09580</name>
</gene>
<reference evidence="2 3" key="1">
    <citation type="submission" date="2017-08" db="EMBL/GenBank/DDBJ databases">
        <title>Draft Genome Sequence of Loktanella cinnabarina Strain XM1, Isolated from Coastal Surface Water.</title>
        <authorList>
            <person name="Ma R."/>
            <person name="Wang J."/>
            <person name="Wang Q."/>
            <person name="Ma Z."/>
            <person name="Li J."/>
            <person name="Chen L."/>
        </authorList>
    </citation>
    <scope>NUCLEOTIDE SEQUENCE [LARGE SCALE GENOMIC DNA]</scope>
    <source>
        <strain evidence="2 3">XM1</strain>
    </source>
</reference>
<comment type="caution">
    <text evidence="2">The sequence shown here is derived from an EMBL/GenBank/DDBJ whole genome shotgun (WGS) entry which is preliminary data.</text>
</comment>
<proteinExistence type="predicted"/>
<evidence type="ECO:0000259" key="1">
    <source>
        <dbReference type="Pfam" id="PF01494"/>
    </source>
</evidence>
<organism evidence="2 3">
    <name type="scientific">Limimaricola cinnabarinus</name>
    <dbReference type="NCBI Taxonomy" id="1125964"/>
    <lineage>
        <taxon>Bacteria</taxon>
        <taxon>Pseudomonadati</taxon>
        <taxon>Pseudomonadota</taxon>
        <taxon>Alphaproteobacteria</taxon>
        <taxon>Rhodobacterales</taxon>
        <taxon>Paracoccaceae</taxon>
        <taxon>Limimaricola</taxon>
    </lineage>
</organism>
<protein>
    <submittedName>
        <fullName evidence="2">Monooxygenase</fullName>
    </submittedName>
</protein>
<dbReference type="AlphaFoldDB" id="A0A2G1MFY2"/>
<dbReference type="InterPro" id="IPR002938">
    <property type="entry name" value="FAD-bd"/>
</dbReference>
<dbReference type="OrthoDB" id="5652862at2"/>
<dbReference type="PANTHER" id="PTHR42685:SF22">
    <property type="entry name" value="CONDITIONED MEDIUM FACTOR RECEPTOR 1"/>
    <property type="match status" value="1"/>
</dbReference>
<dbReference type="Gene3D" id="3.50.50.60">
    <property type="entry name" value="FAD/NAD(P)-binding domain"/>
    <property type="match status" value="1"/>
</dbReference>
<name>A0A2G1MFY2_9RHOB</name>